<evidence type="ECO:0000256" key="5">
    <source>
        <dbReference type="SAM" id="MobiDB-lite"/>
    </source>
</evidence>
<dbReference type="AlphaFoldDB" id="A0A2W5MZX2"/>
<evidence type="ECO:0000256" key="2">
    <source>
        <dbReference type="ARBA" id="ARBA00022692"/>
    </source>
</evidence>
<feature type="region of interest" description="Disordered" evidence="5">
    <location>
        <begin position="1"/>
        <end position="176"/>
    </location>
</feature>
<comment type="caution">
    <text evidence="7">The sequence shown here is derived from an EMBL/GenBank/DDBJ whole genome shotgun (WGS) entry which is preliminary data.</text>
</comment>
<sequence length="559" mass="56482">MARKRTGSTGGRGTSPRDETVEAPRGYSIYSEKAEKAAASEDDASLLRSVDEAVASGDSAPAEPAEPPAPGYSIFAESEEPKGPMTPEEVAREAAEDAEIIAAVDEAVGARPDAEPVAGTPAEPVEETVAEAPSEPEIASEPQPGDRRESEPEPATAGEPEVIARRPIPREPETASIPPAAVAAASARSGGGFAGKALGGVVLLLAGGALALWLGPKLAPNLPRGMAPVADFLEPGRQAAETRLAALDTEIAALKAQIANIPAGVTAADLSAAVTGARGEIDAEITRLGNQIGAGAEVPERLARLESSLRGTTTELTSLKDQIAAGGATAGSAAPTDLYRGEIDGLRAELGTLSDQVAGLRTRVDEVGAAAQRQVETAQQTVDTVQAEATQAVDTAARQTDVASVAAALAAGQPFAEPLSRLAALPGESVPETLTAAAATGAPSVATLRTTFPEAAHAAIRASIVAGAGDGMFDRAYALFRAQIATRSLSPREGASPDAVLSRMEARLNQGDLAGAIAEAEALPSEAKAAMGDWLTQAKLRAGAEAGLSALESATPATN</sequence>
<evidence type="ECO:0000256" key="1">
    <source>
        <dbReference type="ARBA" id="ARBA00004370"/>
    </source>
</evidence>
<keyword evidence="3 6" id="KW-1133">Transmembrane helix</keyword>
<dbReference type="EMBL" id="QFPW01000022">
    <property type="protein sequence ID" value="PZQ46676.1"/>
    <property type="molecule type" value="Genomic_DNA"/>
</dbReference>
<comment type="subcellular location">
    <subcellularLocation>
        <location evidence="1">Membrane</location>
    </subcellularLocation>
</comment>
<evidence type="ECO:0000256" key="4">
    <source>
        <dbReference type="ARBA" id="ARBA00023136"/>
    </source>
</evidence>
<dbReference type="InterPro" id="IPR019133">
    <property type="entry name" value="MIC60"/>
</dbReference>
<dbReference type="Proteomes" id="UP000249185">
    <property type="component" value="Unassembled WGS sequence"/>
</dbReference>
<feature type="compositionally biased region" description="Basic and acidic residues" evidence="5">
    <location>
        <begin position="162"/>
        <end position="173"/>
    </location>
</feature>
<proteinExistence type="predicted"/>
<organism evidence="7 8">
    <name type="scientific">Rhodovulum sulfidophilum</name>
    <name type="common">Rhodobacter sulfidophilus</name>
    <dbReference type="NCBI Taxonomy" id="35806"/>
    <lineage>
        <taxon>Bacteria</taxon>
        <taxon>Pseudomonadati</taxon>
        <taxon>Pseudomonadota</taxon>
        <taxon>Alphaproteobacteria</taxon>
        <taxon>Rhodobacterales</taxon>
        <taxon>Paracoccaceae</taxon>
        <taxon>Rhodovulum</taxon>
    </lineage>
</organism>
<evidence type="ECO:0000256" key="3">
    <source>
        <dbReference type="ARBA" id="ARBA00022989"/>
    </source>
</evidence>
<evidence type="ECO:0000313" key="8">
    <source>
        <dbReference type="Proteomes" id="UP000249185"/>
    </source>
</evidence>
<keyword evidence="2 6" id="KW-0812">Transmembrane</keyword>
<evidence type="ECO:0008006" key="9">
    <source>
        <dbReference type="Google" id="ProtNLM"/>
    </source>
</evidence>
<evidence type="ECO:0000256" key="6">
    <source>
        <dbReference type="SAM" id="Phobius"/>
    </source>
</evidence>
<feature type="compositionally biased region" description="Low complexity" evidence="5">
    <location>
        <begin position="130"/>
        <end position="143"/>
    </location>
</feature>
<gene>
    <name evidence="7" type="ORF">DI556_19460</name>
</gene>
<keyword evidence="4 6" id="KW-0472">Membrane</keyword>
<protein>
    <recommendedName>
        <fullName evidence="9">Mitochondrial inner membrane protein</fullName>
    </recommendedName>
</protein>
<reference evidence="7 8" key="1">
    <citation type="submission" date="2017-08" db="EMBL/GenBank/DDBJ databases">
        <title>Infants hospitalized years apart are colonized by the same room-sourced microbial strains.</title>
        <authorList>
            <person name="Brooks B."/>
            <person name="Olm M.R."/>
            <person name="Firek B.A."/>
            <person name="Baker R."/>
            <person name="Thomas B.C."/>
            <person name="Morowitz M.J."/>
            <person name="Banfield J.F."/>
        </authorList>
    </citation>
    <scope>NUCLEOTIDE SEQUENCE [LARGE SCALE GENOMIC DNA]</scope>
    <source>
        <strain evidence="7">S2_005_002_R2_34</strain>
    </source>
</reference>
<name>A0A2W5MZX2_RHOSU</name>
<dbReference type="Gene3D" id="1.10.287.1490">
    <property type="match status" value="1"/>
</dbReference>
<feature type="transmembrane region" description="Helical" evidence="6">
    <location>
        <begin position="197"/>
        <end position="215"/>
    </location>
</feature>
<dbReference type="GO" id="GO:0016020">
    <property type="term" value="C:membrane"/>
    <property type="evidence" value="ECO:0007669"/>
    <property type="project" value="UniProtKB-SubCell"/>
</dbReference>
<evidence type="ECO:0000313" key="7">
    <source>
        <dbReference type="EMBL" id="PZQ46676.1"/>
    </source>
</evidence>
<accession>A0A2W5MZX2</accession>
<dbReference type="Pfam" id="PF09731">
    <property type="entry name" value="Mitofilin"/>
    <property type="match status" value="1"/>
</dbReference>